<keyword evidence="2" id="KW-1185">Reference proteome</keyword>
<proteinExistence type="predicted"/>
<dbReference type="RefSeq" id="WP_346583566.1">
    <property type="nucleotide sequence ID" value="NZ_JBDJNQ010000022.1"/>
</dbReference>
<organism evidence="1 2">
    <name type="scientific">Sphingobacterium kitahiroshimense</name>
    <dbReference type="NCBI Taxonomy" id="470446"/>
    <lineage>
        <taxon>Bacteria</taxon>
        <taxon>Pseudomonadati</taxon>
        <taxon>Bacteroidota</taxon>
        <taxon>Sphingobacteriia</taxon>
        <taxon>Sphingobacteriales</taxon>
        <taxon>Sphingobacteriaceae</taxon>
        <taxon>Sphingobacterium</taxon>
    </lineage>
</organism>
<sequence length="149" mass="17635">MNITPNYTDLGLSSPMSIELRKVVESQLLDDLKNYSINCENLKFDWSESCIEGHLSEHLDSLLENYSGIKLFDENDNLIFEGWMEFINDYDEINNCKYFIAFWDYLDVYENGSFVNIKTEPGLPTHILKILPKNLKLKFNNEQFNKRYR</sequence>
<evidence type="ECO:0000313" key="2">
    <source>
        <dbReference type="Proteomes" id="UP001409291"/>
    </source>
</evidence>
<evidence type="ECO:0008006" key="3">
    <source>
        <dbReference type="Google" id="ProtNLM"/>
    </source>
</evidence>
<comment type="caution">
    <text evidence="1">The sequence shown here is derived from an EMBL/GenBank/DDBJ whole genome shotgun (WGS) entry which is preliminary data.</text>
</comment>
<accession>A0ABV0C0U9</accession>
<dbReference type="EMBL" id="JBDJNQ010000022">
    <property type="protein sequence ID" value="MEN5380654.1"/>
    <property type="molecule type" value="Genomic_DNA"/>
</dbReference>
<protein>
    <recommendedName>
        <fullName evidence="3">CdiI C-terminal domain-containing protein</fullName>
    </recommendedName>
</protein>
<reference evidence="1 2" key="1">
    <citation type="submission" date="2024-04" db="EMBL/GenBank/DDBJ databases">
        <title>WGS of bacteria from Torrens River.</title>
        <authorList>
            <person name="Wyrsch E.R."/>
            <person name="Drigo B."/>
        </authorList>
    </citation>
    <scope>NUCLEOTIDE SEQUENCE [LARGE SCALE GENOMIC DNA]</scope>
    <source>
        <strain evidence="1 2">TWI391</strain>
    </source>
</reference>
<gene>
    <name evidence="1" type="ORF">ABE541_25560</name>
</gene>
<evidence type="ECO:0000313" key="1">
    <source>
        <dbReference type="EMBL" id="MEN5380654.1"/>
    </source>
</evidence>
<dbReference type="Proteomes" id="UP001409291">
    <property type="component" value="Unassembled WGS sequence"/>
</dbReference>
<name>A0ABV0C0U9_9SPHI</name>